<dbReference type="GO" id="GO:0004066">
    <property type="term" value="F:asparagine synthase (glutamine-hydrolyzing) activity"/>
    <property type="evidence" value="ECO:0007669"/>
    <property type="project" value="UniProtKB-EC"/>
</dbReference>
<proteinExistence type="predicted"/>
<dbReference type="SUPFAM" id="SSF56235">
    <property type="entry name" value="N-terminal nucleophile aminohydrolases (Ntn hydrolases)"/>
    <property type="match status" value="1"/>
</dbReference>
<dbReference type="SUPFAM" id="SSF52402">
    <property type="entry name" value="Adenine nucleotide alpha hydrolases-like"/>
    <property type="match status" value="1"/>
</dbReference>
<accession>A0A921G9Z4</accession>
<evidence type="ECO:0000313" key="6">
    <source>
        <dbReference type="Proteomes" id="UP000749320"/>
    </source>
</evidence>
<comment type="catalytic activity">
    <reaction evidence="4">
        <text>L-aspartate + L-glutamine + ATP + H2O = L-asparagine + L-glutamate + AMP + diphosphate + H(+)</text>
        <dbReference type="Rhea" id="RHEA:12228"/>
        <dbReference type="ChEBI" id="CHEBI:15377"/>
        <dbReference type="ChEBI" id="CHEBI:15378"/>
        <dbReference type="ChEBI" id="CHEBI:29985"/>
        <dbReference type="ChEBI" id="CHEBI:29991"/>
        <dbReference type="ChEBI" id="CHEBI:30616"/>
        <dbReference type="ChEBI" id="CHEBI:33019"/>
        <dbReference type="ChEBI" id="CHEBI:58048"/>
        <dbReference type="ChEBI" id="CHEBI:58359"/>
        <dbReference type="ChEBI" id="CHEBI:456215"/>
        <dbReference type="EC" id="6.3.5.4"/>
    </reaction>
</comment>
<comment type="caution">
    <text evidence="5">The sequence shown here is derived from an EMBL/GenBank/DDBJ whole genome shotgun (WGS) entry which is preliminary data.</text>
</comment>
<evidence type="ECO:0000256" key="3">
    <source>
        <dbReference type="ARBA" id="ARBA00022888"/>
    </source>
</evidence>
<organism evidence="5 6">
    <name type="scientific">Thomasclavelia spiroformis</name>
    <dbReference type="NCBI Taxonomy" id="29348"/>
    <lineage>
        <taxon>Bacteria</taxon>
        <taxon>Bacillati</taxon>
        <taxon>Bacillota</taxon>
        <taxon>Erysipelotrichia</taxon>
        <taxon>Erysipelotrichales</taxon>
        <taxon>Coprobacillaceae</taxon>
        <taxon>Thomasclavelia</taxon>
    </lineage>
</organism>
<evidence type="ECO:0000256" key="1">
    <source>
        <dbReference type="ARBA" id="ARBA00005187"/>
    </source>
</evidence>
<comment type="pathway">
    <text evidence="1">Amino-acid biosynthesis; L-asparagine biosynthesis; L-asparagine from L-aspartate (L-Gln route): step 1/1.</text>
</comment>
<protein>
    <recommendedName>
        <fullName evidence="2">asparagine synthase (glutamine-hydrolyzing)</fullName>
        <ecNumber evidence="2">6.3.5.4</ecNumber>
    </recommendedName>
</protein>
<evidence type="ECO:0000256" key="4">
    <source>
        <dbReference type="ARBA" id="ARBA00048741"/>
    </source>
</evidence>
<gene>
    <name evidence="5" type="ORF">K8V91_05600</name>
</gene>
<reference evidence="5" key="1">
    <citation type="journal article" date="2021" name="PeerJ">
        <title>Extensive microbial diversity within the chicken gut microbiome revealed by metagenomics and culture.</title>
        <authorList>
            <person name="Gilroy R."/>
            <person name="Ravi A."/>
            <person name="Getino M."/>
            <person name="Pursley I."/>
            <person name="Horton D.L."/>
            <person name="Alikhan N.F."/>
            <person name="Baker D."/>
            <person name="Gharbi K."/>
            <person name="Hall N."/>
            <person name="Watson M."/>
            <person name="Adriaenssens E.M."/>
            <person name="Foster-Nyarko E."/>
            <person name="Jarju S."/>
            <person name="Secka A."/>
            <person name="Antonio M."/>
            <person name="Oren A."/>
            <person name="Chaudhuri R.R."/>
            <person name="La Ragione R."/>
            <person name="Hildebrand F."/>
            <person name="Pallen M.J."/>
        </authorList>
    </citation>
    <scope>NUCLEOTIDE SEQUENCE</scope>
    <source>
        <strain evidence="5">CHK193-16274</strain>
    </source>
</reference>
<keyword evidence="3" id="KW-0028">Amino-acid biosynthesis</keyword>
<evidence type="ECO:0000313" key="5">
    <source>
        <dbReference type="EMBL" id="HJF40381.1"/>
    </source>
</evidence>
<name>A0A921G9Z4_9FIRM</name>
<dbReference type="EMBL" id="DYWV01000193">
    <property type="protein sequence ID" value="HJF40381.1"/>
    <property type="molecule type" value="Genomic_DNA"/>
</dbReference>
<evidence type="ECO:0000256" key="2">
    <source>
        <dbReference type="ARBA" id="ARBA00012737"/>
    </source>
</evidence>
<dbReference type="EC" id="6.3.5.4" evidence="2"/>
<sequence length="532" mass="62390">MFIKDKFIEFNSIINMLNQIGDINNFLKIFDLSISGDFCLIILNKATNELFIARDPMGHTICYLYSNEEYIHISNNASILYTLKNHHEINLRYVYKYLSHQTPGFMEDIDLPIHGFVRCLPGHYIYKVLRNKLDKNLRQHQYYDVSNINVKYDVSEEEAISLFMEELDASFKKSPFLALDDVYVTLSGGLDSTVICNQIYNMGIPNKFHYLTFRGDGDERDEKYIVHVENYYNLSSERIFMKKEIPTLFEDFYTKKKLSKKDEEPGSLMSIKNADTVYRYILDAGCSNIVLGNVESLYRNVFDSVVKVKEYNELSFFEKVRLSKHYSKIDIKETIKSSEAKSIGSWVWDTVDSEYNPNALYSNLLYEFINQFYYKNSYEELLKKSIQQIKYENILSPNSESLINFRYAQKGIRSFTPLHSSNFLNFAISMPSFIYKNDIKYFLKKVVGLSNEIISRPKISSAHSEIIKKAIPIASFYLKNRLEIEKLINLQLFLEICRRIISGNMQTQDLRYFFSIISLENFIINNDIKIKI</sequence>
<dbReference type="InterPro" id="IPR014729">
    <property type="entry name" value="Rossmann-like_a/b/a_fold"/>
</dbReference>
<dbReference type="PANTHER" id="PTHR43284:SF1">
    <property type="entry name" value="ASPARAGINE SYNTHETASE"/>
    <property type="match status" value="1"/>
</dbReference>
<dbReference type="AlphaFoldDB" id="A0A921G9Z4"/>
<dbReference type="Gene3D" id="3.60.20.10">
    <property type="entry name" value="Glutamine Phosphoribosylpyrophosphate, subunit 1, domain 1"/>
    <property type="match status" value="1"/>
</dbReference>
<dbReference type="PANTHER" id="PTHR43284">
    <property type="entry name" value="ASPARAGINE SYNTHETASE (GLUTAMINE-HYDROLYZING)"/>
    <property type="match status" value="1"/>
</dbReference>
<dbReference type="InterPro" id="IPR029055">
    <property type="entry name" value="Ntn_hydrolases_N"/>
</dbReference>
<dbReference type="InterPro" id="IPR051786">
    <property type="entry name" value="ASN_synthetase/amidase"/>
</dbReference>
<dbReference type="GO" id="GO:0006529">
    <property type="term" value="P:asparagine biosynthetic process"/>
    <property type="evidence" value="ECO:0007669"/>
    <property type="project" value="UniProtKB-KW"/>
</dbReference>
<dbReference type="Gene3D" id="3.40.50.620">
    <property type="entry name" value="HUPs"/>
    <property type="match status" value="1"/>
</dbReference>
<keyword evidence="3" id="KW-0061">Asparagine biosynthesis</keyword>
<reference evidence="5" key="2">
    <citation type="submission" date="2021-09" db="EMBL/GenBank/DDBJ databases">
        <authorList>
            <person name="Gilroy R."/>
        </authorList>
    </citation>
    <scope>NUCLEOTIDE SEQUENCE</scope>
    <source>
        <strain evidence="5">CHK193-16274</strain>
    </source>
</reference>
<dbReference type="Proteomes" id="UP000749320">
    <property type="component" value="Unassembled WGS sequence"/>
</dbReference>